<evidence type="ECO:0000313" key="2">
    <source>
        <dbReference type="Proteomes" id="UP000241890"/>
    </source>
</evidence>
<dbReference type="AlphaFoldDB" id="A0A2R5G704"/>
<keyword evidence="2" id="KW-1185">Reference proteome</keyword>
<dbReference type="InParanoid" id="A0A2R5G704"/>
<sequence length="170" mass="19035">MRSAFGVIAVVFVIGFVRSKLAAALKRLRIRDRTQPPMIIVFIAIVDIFKAQDGSVVKLRCFKSCWDSKDVFCELSSIISRNRYPLVTLSAVTNAVLRRGLWGQAFADEPLEWALSARVLRAHCSACGPRDLRKASEPSQGLDNLDKHLAALGFTENFTSRSLTTMKERY</sequence>
<evidence type="ECO:0000313" key="1">
    <source>
        <dbReference type="EMBL" id="GBG26099.1"/>
    </source>
</evidence>
<name>A0A2R5G704_9STRA</name>
<comment type="caution">
    <text evidence="1">The sequence shown here is derived from an EMBL/GenBank/DDBJ whole genome shotgun (WGS) entry which is preliminary data.</text>
</comment>
<protein>
    <submittedName>
        <fullName evidence="1">Uncharacterized protein</fullName>
    </submittedName>
</protein>
<gene>
    <name evidence="1" type="ORF">FCC1311_023192</name>
</gene>
<dbReference type="EMBL" id="BEYU01000019">
    <property type="protein sequence ID" value="GBG26099.1"/>
    <property type="molecule type" value="Genomic_DNA"/>
</dbReference>
<accession>A0A2R5G704</accession>
<proteinExistence type="predicted"/>
<organism evidence="1 2">
    <name type="scientific">Hondaea fermentalgiana</name>
    <dbReference type="NCBI Taxonomy" id="2315210"/>
    <lineage>
        <taxon>Eukaryota</taxon>
        <taxon>Sar</taxon>
        <taxon>Stramenopiles</taxon>
        <taxon>Bigyra</taxon>
        <taxon>Labyrinthulomycetes</taxon>
        <taxon>Thraustochytrida</taxon>
        <taxon>Thraustochytriidae</taxon>
        <taxon>Hondaea</taxon>
    </lineage>
</organism>
<reference evidence="1 2" key="1">
    <citation type="submission" date="2017-12" db="EMBL/GenBank/DDBJ databases">
        <title>Sequencing, de novo assembly and annotation of complete genome of a new Thraustochytrid species, strain FCC1311.</title>
        <authorList>
            <person name="Sedici K."/>
            <person name="Godart F."/>
            <person name="Aiese Cigliano R."/>
            <person name="Sanseverino W."/>
            <person name="Barakat M."/>
            <person name="Ortet P."/>
            <person name="Marechal E."/>
            <person name="Cagnac O."/>
            <person name="Amato A."/>
        </authorList>
    </citation>
    <scope>NUCLEOTIDE SEQUENCE [LARGE SCALE GENOMIC DNA]</scope>
</reference>
<dbReference type="Proteomes" id="UP000241890">
    <property type="component" value="Unassembled WGS sequence"/>
</dbReference>